<evidence type="ECO:0000313" key="3">
    <source>
        <dbReference type="EMBL" id="KAK0476918.1"/>
    </source>
</evidence>
<dbReference type="AlphaFoldDB" id="A0AA39P4S9"/>
<reference evidence="3" key="1">
    <citation type="submission" date="2023-06" db="EMBL/GenBank/DDBJ databases">
        <authorList>
            <consortium name="Lawrence Berkeley National Laboratory"/>
            <person name="Ahrendt S."/>
            <person name="Sahu N."/>
            <person name="Indic B."/>
            <person name="Wong-Bajracharya J."/>
            <person name="Merenyi Z."/>
            <person name="Ke H.-M."/>
            <person name="Monk M."/>
            <person name="Kocsube S."/>
            <person name="Drula E."/>
            <person name="Lipzen A."/>
            <person name="Balint B."/>
            <person name="Henrissat B."/>
            <person name="Andreopoulos B."/>
            <person name="Martin F.M."/>
            <person name="Harder C.B."/>
            <person name="Rigling D."/>
            <person name="Ford K.L."/>
            <person name="Foster G.D."/>
            <person name="Pangilinan J."/>
            <person name="Papanicolaou A."/>
            <person name="Barry K."/>
            <person name="LaButti K."/>
            <person name="Viragh M."/>
            <person name="Koriabine M."/>
            <person name="Yan M."/>
            <person name="Riley R."/>
            <person name="Champramary S."/>
            <person name="Plett K.L."/>
            <person name="Tsai I.J."/>
            <person name="Slot J."/>
            <person name="Sipos G."/>
            <person name="Plett J."/>
            <person name="Nagy L.G."/>
            <person name="Grigoriev I.V."/>
        </authorList>
    </citation>
    <scope>NUCLEOTIDE SEQUENCE</scope>
    <source>
        <strain evidence="3">HWK02</strain>
    </source>
</reference>
<proteinExistence type="predicted"/>
<keyword evidence="2" id="KW-0472">Membrane</keyword>
<evidence type="ECO:0000256" key="2">
    <source>
        <dbReference type="SAM" id="Phobius"/>
    </source>
</evidence>
<dbReference type="Proteomes" id="UP001175228">
    <property type="component" value="Unassembled WGS sequence"/>
</dbReference>
<sequence length="248" mass="27490">MTKIANSERTEPRGSSSPLNFYYVTLEHKSGIFIIGLPGETRVLGAVARRVGELFLVTGYGGSSSENILYFKVVFSAFFSFLALSLVGVPTLAKIKTKFLRAHLQQAMAEPTDPNELAVVNAQDQYETSSAALRQLIASPPPEDANFFVIDSWVIDAQFHWETCTHSWRIAKVSSIEWCRLEYNLLELFAEIPDDLVAYSCAEYNELVKQARQFNMDVVPVPMSQMPSKQLAPKDPTPSSVVPPAVGP</sequence>
<dbReference type="EMBL" id="JAUEPU010000120">
    <property type="protein sequence ID" value="KAK0476918.1"/>
    <property type="molecule type" value="Genomic_DNA"/>
</dbReference>
<feature type="region of interest" description="Disordered" evidence="1">
    <location>
        <begin position="225"/>
        <end position="248"/>
    </location>
</feature>
<name>A0AA39P4S9_9AGAR</name>
<keyword evidence="2" id="KW-0812">Transmembrane</keyword>
<gene>
    <name evidence="3" type="ORF">EDD18DRAFT_1115086</name>
</gene>
<accession>A0AA39P4S9</accession>
<evidence type="ECO:0000313" key="4">
    <source>
        <dbReference type="Proteomes" id="UP001175228"/>
    </source>
</evidence>
<keyword evidence="2" id="KW-1133">Transmembrane helix</keyword>
<feature type="transmembrane region" description="Helical" evidence="2">
    <location>
        <begin position="69"/>
        <end position="93"/>
    </location>
</feature>
<comment type="caution">
    <text evidence="3">The sequence shown here is derived from an EMBL/GenBank/DDBJ whole genome shotgun (WGS) entry which is preliminary data.</text>
</comment>
<organism evidence="3 4">
    <name type="scientific">Armillaria luteobubalina</name>
    <dbReference type="NCBI Taxonomy" id="153913"/>
    <lineage>
        <taxon>Eukaryota</taxon>
        <taxon>Fungi</taxon>
        <taxon>Dikarya</taxon>
        <taxon>Basidiomycota</taxon>
        <taxon>Agaricomycotina</taxon>
        <taxon>Agaricomycetes</taxon>
        <taxon>Agaricomycetidae</taxon>
        <taxon>Agaricales</taxon>
        <taxon>Marasmiineae</taxon>
        <taxon>Physalacriaceae</taxon>
        <taxon>Armillaria</taxon>
    </lineage>
</organism>
<protein>
    <submittedName>
        <fullName evidence="3">Uncharacterized protein</fullName>
    </submittedName>
</protein>
<evidence type="ECO:0000256" key="1">
    <source>
        <dbReference type="SAM" id="MobiDB-lite"/>
    </source>
</evidence>
<keyword evidence="4" id="KW-1185">Reference proteome</keyword>